<gene>
    <name evidence="1" type="ORF">FKG94_13625</name>
</gene>
<sequence length="288" mass="31651">MLEKILNKKAEPDAPTGAADRMAAVSPDKVSLFFGSEESDEILLERLKIERNLYRVLDGSETPRHLAQQVLAAIQDWGFCDYSFMRFDTVNLGDDRLALMPVIVMASHPGNSGLRLLVTAGDIRARHLARIYYALTCLPAEMFGKLDGRYLLMASTSTDNYTVSTGQPDIDRALSLSTVDNDEGQQYLITALANKIEGIGKSKFATVFKHSEGTDINPRPRRLIKALAQQDVTLRDAAALLNVSHDTVNKHIAAAKQALGTKTIAATIWEAAKRGLIDDSSEEFISDK</sequence>
<dbReference type="GO" id="GO:0006355">
    <property type="term" value="P:regulation of DNA-templated transcription"/>
    <property type="evidence" value="ECO:0007669"/>
    <property type="project" value="InterPro"/>
</dbReference>
<organism evidence="1 2">
    <name type="scientific">Exilibacterium tricleocarpae</name>
    <dbReference type="NCBI Taxonomy" id="2591008"/>
    <lineage>
        <taxon>Bacteria</taxon>
        <taxon>Pseudomonadati</taxon>
        <taxon>Pseudomonadota</taxon>
        <taxon>Gammaproteobacteria</taxon>
        <taxon>Cellvibrionales</taxon>
        <taxon>Cellvibrionaceae</taxon>
        <taxon>Exilibacterium</taxon>
    </lineage>
</organism>
<dbReference type="Gene3D" id="1.10.10.10">
    <property type="entry name" value="Winged helix-like DNA-binding domain superfamily/Winged helix DNA-binding domain"/>
    <property type="match status" value="1"/>
</dbReference>
<proteinExistence type="predicted"/>
<protein>
    <submittedName>
        <fullName evidence="1">Uncharacterized protein</fullName>
    </submittedName>
</protein>
<accession>A0A545TLP3</accession>
<keyword evidence="2" id="KW-1185">Reference proteome</keyword>
<evidence type="ECO:0000313" key="1">
    <source>
        <dbReference type="EMBL" id="TQV78114.1"/>
    </source>
</evidence>
<name>A0A545TLP3_9GAMM</name>
<dbReference type="GO" id="GO:0003677">
    <property type="term" value="F:DNA binding"/>
    <property type="evidence" value="ECO:0007669"/>
    <property type="project" value="InterPro"/>
</dbReference>
<dbReference type="InterPro" id="IPR036388">
    <property type="entry name" value="WH-like_DNA-bd_sf"/>
</dbReference>
<dbReference type="EMBL" id="VHSG01000013">
    <property type="protein sequence ID" value="TQV78114.1"/>
    <property type="molecule type" value="Genomic_DNA"/>
</dbReference>
<dbReference type="AlphaFoldDB" id="A0A545TLP3"/>
<dbReference type="InterPro" id="IPR016032">
    <property type="entry name" value="Sig_transdc_resp-reg_C-effctor"/>
</dbReference>
<evidence type="ECO:0000313" key="2">
    <source>
        <dbReference type="Proteomes" id="UP000319732"/>
    </source>
</evidence>
<dbReference type="Proteomes" id="UP000319732">
    <property type="component" value="Unassembled WGS sequence"/>
</dbReference>
<dbReference type="RefSeq" id="WP_142904893.1">
    <property type="nucleotide sequence ID" value="NZ_ML660094.1"/>
</dbReference>
<dbReference type="SUPFAM" id="SSF46894">
    <property type="entry name" value="C-terminal effector domain of the bipartite response regulators"/>
    <property type="match status" value="1"/>
</dbReference>
<dbReference type="OrthoDB" id="3531307at2"/>
<reference evidence="1 2" key="1">
    <citation type="submission" date="2019-06" db="EMBL/GenBank/DDBJ databases">
        <title>Whole genome sequence for Cellvibrionaceae sp. R142.</title>
        <authorList>
            <person name="Wang G."/>
        </authorList>
    </citation>
    <scope>NUCLEOTIDE SEQUENCE [LARGE SCALE GENOMIC DNA]</scope>
    <source>
        <strain evidence="1 2">R142</strain>
    </source>
</reference>
<comment type="caution">
    <text evidence="1">The sequence shown here is derived from an EMBL/GenBank/DDBJ whole genome shotgun (WGS) entry which is preliminary data.</text>
</comment>